<evidence type="ECO:0000313" key="2">
    <source>
        <dbReference type="Proteomes" id="UP000003836"/>
    </source>
</evidence>
<dbReference type="EMBL" id="AFWI01000154">
    <property type="protein sequence ID" value="EGU54465.1"/>
    <property type="molecule type" value="Genomic_DNA"/>
</dbReference>
<accession>A0ABN0DG41</accession>
<comment type="caution">
    <text evidence="1">The sequence shown here is derived from an EMBL/GenBank/DDBJ whole genome shotgun (WGS) entry which is preliminary data.</text>
</comment>
<organism evidence="1 2">
    <name type="scientific">Vibrio tubiashii ATCC 19109</name>
    <dbReference type="NCBI Taxonomy" id="1051646"/>
    <lineage>
        <taxon>Bacteria</taxon>
        <taxon>Pseudomonadati</taxon>
        <taxon>Pseudomonadota</taxon>
        <taxon>Gammaproteobacteria</taxon>
        <taxon>Vibrionales</taxon>
        <taxon>Vibrionaceae</taxon>
        <taxon>Vibrio</taxon>
        <taxon>Vibrio oreintalis group</taxon>
    </lineage>
</organism>
<evidence type="ECO:0000313" key="1">
    <source>
        <dbReference type="EMBL" id="EGU54465.1"/>
    </source>
</evidence>
<gene>
    <name evidence="1" type="ORF">VITU9109_02787</name>
</gene>
<name>A0ABN0DG41_9VIBR</name>
<reference evidence="1 2" key="1">
    <citation type="journal article" date="2012" name="Int. J. Syst. Evol. Microbiol.">
        <title>Vibrio caribbeanicus sp. nov., isolated from the marine sponge Scleritoderma cyanea.</title>
        <authorList>
            <person name="Hoffmann M."/>
            <person name="Monday S.R."/>
            <person name="Allard M.W."/>
            <person name="Strain E.A."/>
            <person name="Whittaker P."/>
            <person name="Naum M."/>
            <person name="McCarthy P.J."/>
            <person name="Lopez J.V."/>
            <person name="Fischer M."/>
            <person name="Brown E.W."/>
        </authorList>
    </citation>
    <scope>NUCLEOTIDE SEQUENCE [LARGE SCALE GENOMIC DNA]</scope>
    <source>
        <strain evidence="1 2">ATCC 19109</strain>
    </source>
</reference>
<protein>
    <submittedName>
        <fullName evidence="1">Uncharacterized protein</fullName>
    </submittedName>
</protein>
<sequence>MAITTIKSHASPSCCDTFFVDAMRTKPKMQDGKSIRKSCIRFRNRLDLALFLMEFRDWRKSKNV</sequence>
<keyword evidence="2" id="KW-1185">Reference proteome</keyword>
<proteinExistence type="predicted"/>
<dbReference type="Proteomes" id="UP000003836">
    <property type="component" value="Unassembled WGS sequence"/>
</dbReference>